<reference evidence="5" key="1">
    <citation type="journal article" date="2019" name="Int. J. Syst. Evol. Microbiol.">
        <title>The Global Catalogue of Microorganisms (GCM) 10K type strain sequencing project: providing services to taxonomists for standard genome sequencing and annotation.</title>
        <authorList>
            <consortium name="The Broad Institute Genomics Platform"/>
            <consortium name="The Broad Institute Genome Sequencing Center for Infectious Disease"/>
            <person name="Wu L."/>
            <person name="Ma J."/>
        </authorList>
    </citation>
    <scope>NUCLEOTIDE SEQUENCE [LARGE SCALE GENOMIC DNA]</scope>
    <source>
        <strain evidence="5">CCUG 54950</strain>
    </source>
</reference>
<dbReference type="InterPro" id="IPR000253">
    <property type="entry name" value="FHA_dom"/>
</dbReference>
<feature type="compositionally biased region" description="Low complexity" evidence="1">
    <location>
        <begin position="505"/>
        <end position="521"/>
    </location>
</feature>
<gene>
    <name evidence="4" type="ORF">ACFSC9_10795</name>
</gene>
<comment type="caution">
    <text evidence="4">The sequence shown here is derived from an EMBL/GenBank/DDBJ whole genome shotgun (WGS) entry which is preliminary data.</text>
</comment>
<feature type="region of interest" description="Disordered" evidence="1">
    <location>
        <begin position="497"/>
        <end position="523"/>
    </location>
</feature>
<feature type="region of interest" description="Disordered" evidence="1">
    <location>
        <begin position="309"/>
        <end position="334"/>
    </location>
</feature>
<feature type="domain" description="FHA" evidence="3">
    <location>
        <begin position="630"/>
        <end position="680"/>
    </location>
</feature>
<dbReference type="Pfam" id="PF19909">
    <property type="entry name" value="DUF6382"/>
    <property type="match status" value="1"/>
</dbReference>
<protein>
    <submittedName>
        <fullName evidence="4">DUF6382 domain-containing protein</fullName>
    </submittedName>
</protein>
<feature type="region of interest" description="Disordered" evidence="1">
    <location>
        <begin position="411"/>
        <end position="437"/>
    </location>
</feature>
<keyword evidence="2" id="KW-0812">Transmembrane</keyword>
<feature type="transmembrane region" description="Helical" evidence="2">
    <location>
        <begin position="345"/>
        <end position="363"/>
    </location>
</feature>
<dbReference type="SUPFAM" id="SSF49879">
    <property type="entry name" value="SMAD/FHA domain"/>
    <property type="match status" value="1"/>
</dbReference>
<evidence type="ECO:0000256" key="2">
    <source>
        <dbReference type="SAM" id="Phobius"/>
    </source>
</evidence>
<dbReference type="InterPro" id="IPR008984">
    <property type="entry name" value="SMAD_FHA_dom_sf"/>
</dbReference>
<dbReference type="EMBL" id="JBHUEH010000014">
    <property type="protein sequence ID" value="MFD1886011.1"/>
    <property type="molecule type" value="Genomic_DNA"/>
</dbReference>
<dbReference type="RefSeq" id="WP_347324933.1">
    <property type="nucleotide sequence ID" value="NZ_JBCGUH010000004.1"/>
</dbReference>
<dbReference type="PROSITE" id="PS50006">
    <property type="entry name" value="FHA_DOMAIN"/>
    <property type="match status" value="1"/>
</dbReference>
<dbReference type="CDD" id="cd00060">
    <property type="entry name" value="FHA"/>
    <property type="match status" value="1"/>
</dbReference>
<dbReference type="Pfam" id="PF00498">
    <property type="entry name" value="FHA"/>
    <property type="match status" value="1"/>
</dbReference>
<proteinExistence type="predicted"/>
<evidence type="ECO:0000256" key="1">
    <source>
        <dbReference type="SAM" id="MobiDB-lite"/>
    </source>
</evidence>
<keyword evidence="2" id="KW-1133">Transmembrane helix</keyword>
<sequence length="707" mass="78416">MGSLLTQDFIQDGKTFMIIDREQSFASSEWSRTQTSMMLSSRIQGILQLHLHELNMKSQLRYDITGKRMLKHCLQSETIGIAEYVGLLLQLVSTLEESSQYMLSLPNYILDEDYMFMEGTLQAGRLYIAYVPVTEPLTDELVQEHIAYLASQWITAVRELHGNIVQQILRYCQDQSFTLAGLKQLLLHQLAGGTFATERQPNLFGASYVPRSDDRDWTYASGEEAILSAEQASRYHNGNAVQQSSSGQSSMDSHYQYPASADEMQYSSSRQKLGENGQSHAAFKPTQGIAGLSSASSLTVTPSTKPKLSLFNAKKKQPPSSHYPDYQDTGDIEEPKKLPSSYRTYLLAGSALLIAMIWRYGYVEHGNDLTLYGCVALTVAVVLTIYLVLKGKISIGPKNNAVAEPGHIHSVPSRTAAPIPSGRAGKDAQEEAESYGQEPLRWNPEAVYTEQEGHSPAYRMNGSATNVAAYSAPSQESIEQRERSIAELFGSFSYASSRNRSETANGMESSENGNGNRNGNEYLSDVNGVAEADRAYAAHAHRSGTPMAEQSVSTSGEFSKEARYFEKEASGYMNHAPTETLSSHMATVLLDEHDRSNQACKSENEWNGYLERRDREGGSKESIRLRRGSFIIGRAEDGVHYHEKSVGTSRNHVELEVRNGQMFIKDLGSRNGTQLKGESLVPYKSYPIQDGDSFTIARALYTLRLTS</sequence>
<feature type="transmembrane region" description="Helical" evidence="2">
    <location>
        <begin position="369"/>
        <end position="389"/>
    </location>
</feature>
<name>A0ABW4RI82_9BACL</name>
<dbReference type="InterPro" id="IPR045962">
    <property type="entry name" value="DUF6382"/>
</dbReference>
<evidence type="ECO:0000313" key="4">
    <source>
        <dbReference type="EMBL" id="MFD1886011.1"/>
    </source>
</evidence>
<accession>A0ABW4RI82</accession>
<evidence type="ECO:0000259" key="3">
    <source>
        <dbReference type="PROSITE" id="PS50006"/>
    </source>
</evidence>
<dbReference type="SMART" id="SM00240">
    <property type="entry name" value="FHA"/>
    <property type="match status" value="1"/>
</dbReference>
<dbReference type="Proteomes" id="UP001597233">
    <property type="component" value="Unassembled WGS sequence"/>
</dbReference>
<keyword evidence="5" id="KW-1185">Reference proteome</keyword>
<keyword evidence="2" id="KW-0472">Membrane</keyword>
<evidence type="ECO:0000313" key="5">
    <source>
        <dbReference type="Proteomes" id="UP001597233"/>
    </source>
</evidence>
<dbReference type="Gene3D" id="2.60.200.20">
    <property type="match status" value="1"/>
</dbReference>
<organism evidence="4 5">
    <name type="scientific">Paenibacillus wenxiniae</name>
    <dbReference type="NCBI Taxonomy" id="1636843"/>
    <lineage>
        <taxon>Bacteria</taxon>
        <taxon>Bacillati</taxon>
        <taxon>Bacillota</taxon>
        <taxon>Bacilli</taxon>
        <taxon>Bacillales</taxon>
        <taxon>Paenibacillaceae</taxon>
        <taxon>Paenibacillus</taxon>
    </lineage>
</organism>